<dbReference type="PANTHER" id="PTHR34289">
    <property type="entry name" value="PROTEIN, PUTATIVE (DUF819)-RELATED"/>
    <property type="match status" value="1"/>
</dbReference>
<name>A0ABP3CNB6_9FIRM</name>
<feature type="transmembrane region" description="Helical" evidence="1">
    <location>
        <begin position="259"/>
        <end position="280"/>
    </location>
</feature>
<feature type="transmembrane region" description="Helical" evidence="1">
    <location>
        <begin position="95"/>
        <end position="121"/>
    </location>
</feature>
<gene>
    <name evidence="2" type="ORF">GCM10008919_13030</name>
</gene>
<evidence type="ECO:0000313" key="2">
    <source>
        <dbReference type="EMBL" id="GAA0211084.1"/>
    </source>
</evidence>
<feature type="transmembrane region" description="Helical" evidence="1">
    <location>
        <begin position="350"/>
        <end position="369"/>
    </location>
</feature>
<organism evidence="2 3">
    <name type="scientific">Selenomonas dianae</name>
    <dbReference type="NCBI Taxonomy" id="135079"/>
    <lineage>
        <taxon>Bacteria</taxon>
        <taxon>Bacillati</taxon>
        <taxon>Bacillota</taxon>
        <taxon>Negativicutes</taxon>
        <taxon>Selenomonadales</taxon>
        <taxon>Selenomonadaceae</taxon>
        <taxon>Selenomonas</taxon>
    </lineage>
</organism>
<evidence type="ECO:0000256" key="1">
    <source>
        <dbReference type="SAM" id="Phobius"/>
    </source>
</evidence>
<feature type="transmembrane region" description="Helical" evidence="1">
    <location>
        <begin position="165"/>
        <end position="183"/>
    </location>
</feature>
<dbReference type="RefSeq" id="WP_304986983.1">
    <property type="nucleotide sequence ID" value="NZ_BAAACR010000008.1"/>
</dbReference>
<keyword evidence="1" id="KW-0812">Transmembrane</keyword>
<accession>A0ABP3CNB6</accession>
<feature type="transmembrane region" description="Helical" evidence="1">
    <location>
        <begin position="12"/>
        <end position="29"/>
    </location>
</feature>
<keyword evidence="3" id="KW-1185">Reference proteome</keyword>
<reference evidence="3" key="1">
    <citation type="journal article" date="2019" name="Int. J. Syst. Evol. Microbiol.">
        <title>The Global Catalogue of Microorganisms (GCM) 10K type strain sequencing project: providing services to taxonomists for standard genome sequencing and annotation.</title>
        <authorList>
            <consortium name="The Broad Institute Genomics Platform"/>
            <consortium name="The Broad Institute Genome Sequencing Center for Infectious Disease"/>
            <person name="Wu L."/>
            <person name="Ma J."/>
        </authorList>
    </citation>
    <scope>NUCLEOTIDE SEQUENCE [LARGE SCALE GENOMIC DNA]</scope>
    <source>
        <strain evidence="3">JCM 8542</strain>
    </source>
</reference>
<feature type="transmembrane region" description="Helical" evidence="1">
    <location>
        <begin position="318"/>
        <end position="338"/>
    </location>
</feature>
<dbReference type="EMBL" id="BAAACR010000008">
    <property type="protein sequence ID" value="GAA0211084.1"/>
    <property type="molecule type" value="Genomic_DNA"/>
</dbReference>
<feature type="transmembrane region" description="Helical" evidence="1">
    <location>
        <begin position="225"/>
        <end position="247"/>
    </location>
</feature>
<dbReference type="InterPro" id="IPR008537">
    <property type="entry name" value="DUF819"/>
</dbReference>
<feature type="transmembrane region" description="Helical" evidence="1">
    <location>
        <begin position="292"/>
        <end position="312"/>
    </location>
</feature>
<comment type="caution">
    <text evidence="2">The sequence shown here is derived from an EMBL/GenBank/DDBJ whole genome shotgun (WGS) entry which is preliminary data.</text>
</comment>
<proteinExistence type="predicted"/>
<dbReference type="Proteomes" id="UP001500399">
    <property type="component" value="Unassembled WGS sequence"/>
</dbReference>
<feature type="transmembrane region" description="Helical" evidence="1">
    <location>
        <begin position="66"/>
        <end position="83"/>
    </location>
</feature>
<sequence>MDSLIHPENTWVLMSIMMAAVAASIYLEYRYRWASRFAGGLIALVIALVLVNVGIIPSSAPIYDDAVLGYFVPLAVPLLLLQTNIRRVWNETAQIFAIFLIGAIGTVAGAVIGCALLQSSIEGLPKVTAMMTGSYIGGAVNFTELADLFKANGTLVSSAVVADNFNMAVYFLILIGIAGNALFRRFYEHPLIDEVEKNRVSEEGKTLAAIYWGHRDVSLRDLAMSIAYAVVVVTISKGIGGAFATLVPADGGTLSKMCSVFLGSQYVWITLLSVVFASAFEKQANAMNGAQEIGTFFIYMFFFIIGVHASIVEILTNAPLLFVFCFIMVVVNMLFCLIGGKILNFPLEDIIIASNANIGGPTTAAGMAISQGWTSLVGPAMLVGTFGYAIGTYIGIIVGSMVGA</sequence>
<evidence type="ECO:0000313" key="3">
    <source>
        <dbReference type="Proteomes" id="UP001500399"/>
    </source>
</evidence>
<keyword evidence="1" id="KW-0472">Membrane</keyword>
<keyword evidence="1" id="KW-1133">Transmembrane helix</keyword>
<protein>
    <submittedName>
        <fullName evidence="2">DUF819 family protein</fullName>
    </submittedName>
</protein>
<dbReference type="Pfam" id="PF05684">
    <property type="entry name" value="DUF819"/>
    <property type="match status" value="1"/>
</dbReference>
<feature type="transmembrane region" description="Helical" evidence="1">
    <location>
        <begin position="381"/>
        <end position="402"/>
    </location>
</feature>
<dbReference type="PANTHER" id="PTHR34289:SF8">
    <property type="entry name" value="DUF819 DOMAIN-CONTAINING PROTEIN"/>
    <property type="match status" value="1"/>
</dbReference>
<feature type="transmembrane region" description="Helical" evidence="1">
    <location>
        <begin position="41"/>
        <end position="60"/>
    </location>
</feature>